<evidence type="ECO:0008006" key="3">
    <source>
        <dbReference type="Google" id="ProtNLM"/>
    </source>
</evidence>
<dbReference type="Proteomes" id="UP000293550">
    <property type="component" value="Unassembled WGS sequence"/>
</dbReference>
<reference evidence="1 2" key="1">
    <citation type="submission" date="2018-10" db="EMBL/GenBank/DDBJ databases">
        <title>An updated phylogeny of the Alphaproteobacteria reveals that the parasitic Rickettsiales and Holosporales have independent origins.</title>
        <authorList>
            <person name="Munoz-Gomez S.A."/>
            <person name="Hess S."/>
            <person name="Burger G."/>
            <person name="Lang B.F."/>
            <person name="Susko E."/>
            <person name="Slamovits C.H."/>
            <person name="Roger A.J."/>
        </authorList>
    </citation>
    <scope>NUCLEOTIDE SEQUENCE [LARGE SCALE GENOMIC DNA]</scope>
    <source>
        <strain evidence="1">HOLO01</strain>
    </source>
</reference>
<gene>
    <name evidence="1" type="ORF">EQU50_07230</name>
</gene>
<name>A0A4Q7DGS5_9PROT</name>
<dbReference type="RefSeq" id="WP_130154458.1">
    <property type="nucleotide sequence ID" value="NZ_SCFB01000014.1"/>
</dbReference>
<comment type="caution">
    <text evidence="1">The sequence shown here is derived from an EMBL/GenBank/DDBJ whole genome shotgun (WGS) entry which is preliminary data.</text>
</comment>
<keyword evidence="2" id="KW-1185">Reference proteome</keyword>
<evidence type="ECO:0000313" key="1">
    <source>
        <dbReference type="EMBL" id="RZI45408.1"/>
    </source>
</evidence>
<protein>
    <recommendedName>
        <fullName evidence="3">DUF465 domain-containing protein</fullName>
    </recommendedName>
</protein>
<dbReference type="AlphaFoldDB" id="A0A4Q7DGS5"/>
<accession>A0A4Q7DGS5</accession>
<dbReference type="EMBL" id="SCFB01000014">
    <property type="protein sequence ID" value="RZI45408.1"/>
    <property type="molecule type" value="Genomic_DNA"/>
</dbReference>
<evidence type="ECO:0000313" key="2">
    <source>
        <dbReference type="Proteomes" id="UP000293550"/>
    </source>
</evidence>
<sequence>MISLTTAPELQSQLQQCQQQKMQLEHDMQNSPRKPRGTVDFDLYRMKRVKTELQDRITKLNSVLHPNIIA</sequence>
<organism evidence="1 2">
    <name type="scientific">Candidatus Finniella inopinata</name>
    <dbReference type="NCBI Taxonomy" id="1696036"/>
    <lineage>
        <taxon>Bacteria</taxon>
        <taxon>Pseudomonadati</taxon>
        <taxon>Pseudomonadota</taxon>
        <taxon>Alphaproteobacteria</taxon>
        <taxon>Holosporales</taxon>
        <taxon>Candidatus Paracaedibacteraceae</taxon>
        <taxon>Candidatus Finniella</taxon>
    </lineage>
</organism>
<proteinExistence type="predicted"/>